<dbReference type="SUPFAM" id="SSF49401">
    <property type="entry name" value="Bacterial adhesins"/>
    <property type="match status" value="1"/>
</dbReference>
<protein>
    <recommendedName>
        <fullName evidence="2">Fimbrial-type adhesion domain-containing protein</fullName>
    </recommendedName>
</protein>
<dbReference type="OrthoDB" id="6455611at2"/>
<dbReference type="GO" id="GO:0009289">
    <property type="term" value="C:pilus"/>
    <property type="evidence" value="ECO:0007669"/>
    <property type="project" value="InterPro"/>
</dbReference>
<keyword evidence="4" id="KW-1185">Reference proteome</keyword>
<evidence type="ECO:0000256" key="1">
    <source>
        <dbReference type="SAM" id="SignalP"/>
    </source>
</evidence>
<organism evidence="3 4">
    <name type="scientific">Enterobacter sp. (strain 638)</name>
    <dbReference type="NCBI Taxonomy" id="399742"/>
    <lineage>
        <taxon>Bacteria</taxon>
        <taxon>Pseudomonadati</taxon>
        <taxon>Pseudomonadota</taxon>
        <taxon>Gammaproteobacteria</taxon>
        <taxon>Enterobacterales</taxon>
        <taxon>Enterobacteriaceae</taxon>
        <taxon>Enterobacter</taxon>
    </lineage>
</organism>
<feature type="domain" description="Fimbrial-type adhesion" evidence="2">
    <location>
        <begin position="66"/>
        <end position="170"/>
    </location>
</feature>
<dbReference type="GO" id="GO:0043709">
    <property type="term" value="P:cell adhesion involved in single-species biofilm formation"/>
    <property type="evidence" value="ECO:0007669"/>
    <property type="project" value="TreeGrafter"/>
</dbReference>
<accession>A0A9J9KWR1</accession>
<dbReference type="AlphaFoldDB" id="A0A9J9KWR1"/>
<dbReference type="Pfam" id="PF00419">
    <property type="entry name" value="Fimbrial"/>
    <property type="match status" value="1"/>
</dbReference>
<dbReference type="InterPro" id="IPR050263">
    <property type="entry name" value="Bact_Fimbrial_Adh_Pro"/>
</dbReference>
<gene>
    <name evidence="3" type="ordered locus">Ent638_0077</name>
</gene>
<dbReference type="RefSeq" id="WP_011915345.1">
    <property type="nucleotide sequence ID" value="NC_009436.1"/>
</dbReference>
<dbReference type="InterPro" id="IPR036937">
    <property type="entry name" value="Adhesion_dom_fimbrial_sf"/>
</dbReference>
<dbReference type="InterPro" id="IPR000259">
    <property type="entry name" value="Adhesion_dom_fimbrial"/>
</dbReference>
<dbReference type="Gene3D" id="2.60.40.1090">
    <property type="entry name" value="Fimbrial-type adhesion domain"/>
    <property type="match status" value="1"/>
</dbReference>
<evidence type="ECO:0000313" key="3">
    <source>
        <dbReference type="EMBL" id="ABP58767.1"/>
    </source>
</evidence>
<dbReference type="PANTHER" id="PTHR33420:SF32">
    <property type="entry name" value="FIMBRIAL-LIKE PROTEIN"/>
    <property type="match status" value="1"/>
</dbReference>
<feature type="signal peptide" evidence="1">
    <location>
        <begin position="1"/>
        <end position="21"/>
    </location>
</feature>
<dbReference type="EMBL" id="CP000653">
    <property type="protein sequence ID" value="ABP58767.1"/>
    <property type="molecule type" value="Genomic_DNA"/>
</dbReference>
<dbReference type="KEGG" id="ent:Ent638_0077"/>
<proteinExistence type="predicted"/>
<sequence>MKKILLAMTVASLCMANSVQAQDNSATLDINGTVNGISSGCIVNITGLYGHTGVVKLEGVIESLPTQGQKATHPTEVTYSVGGCSSPIALQLRGTADDADGTTLANVHTDDTVASGVGIGLFDSNNAPLSINSSLMTLDESNSGSFSLQLVKLRNQTQVVGSVAASLTIDIVRL</sequence>
<dbReference type="PANTHER" id="PTHR33420">
    <property type="entry name" value="FIMBRIAL SUBUNIT ELFA-RELATED"/>
    <property type="match status" value="1"/>
</dbReference>
<evidence type="ECO:0000259" key="2">
    <source>
        <dbReference type="Pfam" id="PF00419"/>
    </source>
</evidence>
<name>A0A9J9KWR1_ENT38</name>
<dbReference type="Proteomes" id="UP000000230">
    <property type="component" value="Chromosome"/>
</dbReference>
<keyword evidence="1" id="KW-0732">Signal</keyword>
<feature type="chain" id="PRO_5039929215" description="Fimbrial-type adhesion domain-containing protein" evidence="1">
    <location>
        <begin position="22"/>
        <end position="174"/>
    </location>
</feature>
<reference evidence="4" key="1">
    <citation type="journal article" date="2010" name="PLoS Genet.">
        <title>Genome sequence of the plant growth promoting endophytic bacterium Enterobacter sp. 638.</title>
        <authorList>
            <person name="Taghavi S."/>
            <person name="van der Lelie D."/>
            <person name="Hoffman A."/>
            <person name="Zhang Y.B."/>
            <person name="Walla M.D."/>
            <person name="Vangronsveld J."/>
            <person name="Newman L."/>
            <person name="Monchy S."/>
        </authorList>
    </citation>
    <scope>NUCLEOTIDE SEQUENCE [LARGE SCALE GENOMIC DNA]</scope>
    <source>
        <strain evidence="4">638</strain>
    </source>
</reference>
<dbReference type="InterPro" id="IPR008966">
    <property type="entry name" value="Adhesion_dom_sf"/>
</dbReference>
<evidence type="ECO:0000313" key="4">
    <source>
        <dbReference type="Proteomes" id="UP000000230"/>
    </source>
</evidence>